<protein>
    <recommendedName>
        <fullName evidence="5">Tr-type G domain-containing protein</fullName>
    </recommendedName>
</protein>
<reference evidence="7" key="1">
    <citation type="submission" date="2020-01" db="EMBL/GenBank/DDBJ databases">
        <title>Draft genome sequence of the Termite Coptotermes fromosanus.</title>
        <authorList>
            <person name="Itakura S."/>
            <person name="Yosikawa Y."/>
            <person name="Umezawa K."/>
        </authorList>
    </citation>
    <scope>NUCLEOTIDE SEQUENCE [LARGE SCALE GENOMIC DNA]</scope>
</reference>
<feature type="transmembrane region" description="Helical" evidence="4">
    <location>
        <begin position="274"/>
        <end position="291"/>
    </location>
</feature>
<dbReference type="Gene3D" id="2.40.30.10">
    <property type="entry name" value="Translation factors"/>
    <property type="match status" value="1"/>
</dbReference>
<dbReference type="PROSITE" id="PS51722">
    <property type="entry name" value="G_TR_2"/>
    <property type="match status" value="1"/>
</dbReference>
<feature type="domain" description="Tr-type G" evidence="5">
    <location>
        <begin position="480"/>
        <end position="722"/>
    </location>
</feature>
<dbReference type="EMBL" id="BLKM01003820">
    <property type="protein sequence ID" value="GFG29733.1"/>
    <property type="molecule type" value="Genomic_DNA"/>
</dbReference>
<dbReference type="Gene3D" id="3.40.50.300">
    <property type="entry name" value="P-loop containing nucleotide triphosphate hydrolases"/>
    <property type="match status" value="1"/>
</dbReference>
<dbReference type="InterPro" id="IPR014721">
    <property type="entry name" value="Ribsml_uS5_D2-typ_fold_subgr"/>
</dbReference>
<evidence type="ECO:0000256" key="4">
    <source>
        <dbReference type="SAM" id="Phobius"/>
    </source>
</evidence>
<dbReference type="FunCoup" id="A0A6L2PB95">
    <property type="interactions" value="1452"/>
</dbReference>
<feature type="transmembrane region" description="Helical" evidence="4">
    <location>
        <begin position="176"/>
        <end position="195"/>
    </location>
</feature>
<dbReference type="GO" id="GO:0005525">
    <property type="term" value="F:GTP binding"/>
    <property type="evidence" value="ECO:0007669"/>
    <property type="project" value="UniProtKB-KW"/>
</dbReference>
<dbReference type="InParanoid" id="A0A6L2PB95"/>
<dbReference type="InterPro" id="IPR056752">
    <property type="entry name" value="EFL1"/>
</dbReference>
<dbReference type="FunFam" id="3.90.1430.10:FF:000002">
    <property type="entry name" value="Elongation factor like GTPase 1"/>
    <property type="match status" value="1"/>
</dbReference>
<dbReference type="Proteomes" id="UP000502823">
    <property type="component" value="Unassembled WGS sequence"/>
</dbReference>
<feature type="transmembrane region" description="Helical" evidence="4">
    <location>
        <begin position="411"/>
        <end position="431"/>
    </location>
</feature>
<keyword evidence="4" id="KW-0472">Membrane</keyword>
<evidence type="ECO:0000256" key="1">
    <source>
        <dbReference type="ARBA" id="ARBA00022741"/>
    </source>
</evidence>
<dbReference type="GO" id="GO:0003924">
    <property type="term" value="F:GTPase activity"/>
    <property type="evidence" value="ECO:0007669"/>
    <property type="project" value="InterPro"/>
</dbReference>
<dbReference type="FunFam" id="3.40.50.300:FF:000732">
    <property type="entry name" value="Elongation factor like GTPase 1"/>
    <property type="match status" value="1"/>
</dbReference>
<feature type="compositionally biased region" description="Polar residues" evidence="3">
    <location>
        <begin position="1225"/>
        <end position="1235"/>
    </location>
</feature>
<dbReference type="SUPFAM" id="SSF54211">
    <property type="entry name" value="Ribosomal protein S5 domain 2-like"/>
    <property type="match status" value="1"/>
</dbReference>
<dbReference type="PANTHER" id="PTHR42908:SF3">
    <property type="entry name" value="ELONGATION FACTOR-LIKE GTPASE 1"/>
    <property type="match status" value="1"/>
</dbReference>
<feature type="transmembrane region" description="Helical" evidence="4">
    <location>
        <begin position="380"/>
        <end position="399"/>
    </location>
</feature>
<dbReference type="Pfam" id="PF00009">
    <property type="entry name" value="GTP_EFTU"/>
    <property type="match status" value="1"/>
</dbReference>
<organism evidence="6 7">
    <name type="scientific">Coptotermes formosanus</name>
    <name type="common">Formosan subterranean termite</name>
    <dbReference type="NCBI Taxonomy" id="36987"/>
    <lineage>
        <taxon>Eukaryota</taxon>
        <taxon>Metazoa</taxon>
        <taxon>Ecdysozoa</taxon>
        <taxon>Arthropoda</taxon>
        <taxon>Hexapoda</taxon>
        <taxon>Insecta</taxon>
        <taxon>Pterygota</taxon>
        <taxon>Neoptera</taxon>
        <taxon>Polyneoptera</taxon>
        <taxon>Dictyoptera</taxon>
        <taxon>Blattodea</taxon>
        <taxon>Blattoidea</taxon>
        <taxon>Termitoidae</taxon>
        <taxon>Rhinotermitidae</taxon>
        <taxon>Coptotermes</taxon>
    </lineage>
</organism>
<feature type="transmembrane region" description="Helical" evidence="4">
    <location>
        <begin position="57"/>
        <end position="77"/>
    </location>
</feature>
<feature type="region of interest" description="Disordered" evidence="3">
    <location>
        <begin position="1225"/>
        <end position="1248"/>
    </location>
</feature>
<comment type="caution">
    <text evidence="6">The sequence shown here is derived from an EMBL/GenBank/DDBJ whole genome shotgun (WGS) entry which is preliminary data.</text>
</comment>
<dbReference type="InterPro" id="IPR000795">
    <property type="entry name" value="T_Tr_GTP-bd_dom"/>
</dbReference>
<dbReference type="GO" id="GO:0042256">
    <property type="term" value="P:cytosolic ribosome assembly"/>
    <property type="evidence" value="ECO:0007669"/>
    <property type="project" value="TreeGrafter"/>
</dbReference>
<dbReference type="GO" id="GO:0043022">
    <property type="term" value="F:ribosome binding"/>
    <property type="evidence" value="ECO:0007669"/>
    <property type="project" value="TreeGrafter"/>
</dbReference>
<feature type="transmembrane region" description="Helical" evidence="4">
    <location>
        <begin position="243"/>
        <end position="262"/>
    </location>
</feature>
<feature type="transmembrane region" description="Helical" evidence="4">
    <location>
        <begin position="202"/>
        <end position="223"/>
    </location>
</feature>
<dbReference type="Gene3D" id="3.30.70.870">
    <property type="entry name" value="Elongation Factor G (Translational Gtpase), domain 3"/>
    <property type="match status" value="1"/>
</dbReference>
<gene>
    <name evidence="6" type="ORF">Cfor_03313</name>
</gene>
<evidence type="ECO:0000313" key="7">
    <source>
        <dbReference type="Proteomes" id="UP000502823"/>
    </source>
</evidence>
<evidence type="ECO:0000259" key="5">
    <source>
        <dbReference type="PROSITE" id="PS51722"/>
    </source>
</evidence>
<feature type="transmembrane region" description="Helical" evidence="4">
    <location>
        <begin position="109"/>
        <end position="129"/>
    </location>
</feature>
<dbReference type="InterPro" id="IPR009000">
    <property type="entry name" value="Transl_B-barrel_sf"/>
</dbReference>
<proteinExistence type="predicted"/>
<dbReference type="GO" id="GO:0005829">
    <property type="term" value="C:cytosol"/>
    <property type="evidence" value="ECO:0007669"/>
    <property type="project" value="TreeGrafter"/>
</dbReference>
<dbReference type="Pfam" id="PF14492">
    <property type="entry name" value="EFG_III"/>
    <property type="match status" value="1"/>
</dbReference>
<feature type="transmembrane region" description="Helical" evidence="4">
    <location>
        <begin position="339"/>
        <end position="360"/>
    </location>
</feature>
<feature type="transmembrane region" description="Helical" evidence="4">
    <location>
        <begin position="84"/>
        <end position="103"/>
    </location>
</feature>
<dbReference type="InterPro" id="IPR020568">
    <property type="entry name" value="Ribosomal_Su5_D2-typ_SF"/>
</dbReference>
<sequence>MKRIPMALCSLSQRVQAYLKEENIITRPGASAGVWISILLPTAVILSCCSCHNVTEVYQVAATLSLGLLGSSVAFLAKMCKVKTHECAVIAPALVTYILLYFYNKIGVWFSVAGGIATYSFNEAVVLLLDAAPKSLTYGEASVLTQSLILFLFTTLINVAKAWQNVPVQCVDTATVILQVGLLGVMLICAVTYTFPECRKPLPFYGLTVAVVLGFVVPFLHILLQANPIQWILQLLLANTPRVLLVFYWAVCSGVAVMAVNVQIQGEQQASTVVRKYFHILAVAVFIPGLIRECCFLYLASGVVLALITALELLRVTHMPPLGDVLQAGFTVFADDKDVGSVAFTPIYLLVACSLPLWLYPSICLEETYAGQHLLPLLSGLLSIGIGDTAASVFGTWIGKTKWKGTNKTKEGTAASILCQMILILMLIYIGHISCSGVLLMRSAFAVVVTSVLEAKTDQNLRKMRLLNPEKLHKLQRDPSKIRNICILAHVDHGKTTLADSLVATNGIISPKMAGKLRYMDSRKDEQERGITMKSSSIALLHSKGEEEYLVNLIDSPGHVDFASEVSTAVRLCDGAIVVVDVVEGVCPQTQAALKQAWLENIHPVLVLNKMDRLILEVKLSPLDAYIHLTQILEQVNAVMGELFASEVLGRTVPEKSQSQIDPDKSSTSLYDWSTGLEDEDDSHLYFSPDQGNVIFASAVDGWGFGIEDFAKLYAEKLGVNEKVLQKTLWGDFYLHGKTKRVMKGAQEKAKKPLFVQFVLENIWAVYDTVVVRKEKDKLQRIVDSLNIKLTVRDMRHTDSRVQLQALCGQWLPLARTLLDMVCMKLPAPCEMTEEKAEKLMCSATERFDSLPSDTQKLKSKFLACSSDENVPVIAYISKMFPMERQCLPQYRPQPLTAAEIAQRREQARLRHAQRLAETQTLSHVGGCGDDIVQVSDTQPVTFGDQIKTDKQEEQEHSNEDVFIAFARVFSGTIKRGQELYVLGPKHEPQSALEKLKNGETIDVNLTLKDLKSGQHITRVKIDQLFLLMGRELESLDSVPAGNVLGIGGLEEHVLKSATLASTVACPAFTELTQVVVPIVRVAVEPTHPQDMPALVRGLRLLNQADACVQVIVQETGEHVLITAGEVHLQRCLDDLRERYAKVPVNASEPIVPFRETVVVPPTVDMVNEAIQDQKNADEVITICTPNKQSTVKIRAVPLPTEVTHLLESHTELLKAVDKHLHSKAGQQNEELSNVKTEDPPSDNTNGNQVVLTDRTLRAIQTLKEKLKDAFTVAGNEWKGAENQIWSVGPRRCGPNILLNRVLAYDRPSLWQTLQGSDPRLEYDSSFVNGFQLATLAGPLCEEPMMGVCFIVEDWMLADKSQLEQLSASDTLSSSQPYGPFSGQMMSAVKEGCRKAFQAQPQRLMAAMYSCTIQVNAEVLVKLAVLKKLTYDVDTSPPLSLQCKG</sequence>
<dbReference type="CDD" id="cd01885">
    <property type="entry name" value="EF2"/>
    <property type="match status" value="1"/>
</dbReference>
<evidence type="ECO:0000256" key="3">
    <source>
        <dbReference type="SAM" id="MobiDB-lite"/>
    </source>
</evidence>
<dbReference type="PRINTS" id="PR00315">
    <property type="entry name" value="ELONGATNFCT"/>
</dbReference>
<keyword evidence="7" id="KW-1185">Reference proteome</keyword>
<dbReference type="NCBIfam" id="TIGR00231">
    <property type="entry name" value="small_GTP"/>
    <property type="match status" value="1"/>
</dbReference>
<dbReference type="GO" id="GO:1990904">
    <property type="term" value="C:ribonucleoprotein complex"/>
    <property type="evidence" value="ECO:0007669"/>
    <property type="project" value="TreeGrafter"/>
</dbReference>
<dbReference type="Gene3D" id="3.30.230.10">
    <property type="match status" value="1"/>
</dbReference>
<dbReference type="Gene3D" id="3.90.1430.10">
    <property type="entry name" value="Yeast translation eEF2 (G' domain)"/>
    <property type="match status" value="1"/>
</dbReference>
<dbReference type="CDD" id="cd01681">
    <property type="entry name" value="aeEF2_snRNP_like_IV"/>
    <property type="match status" value="1"/>
</dbReference>
<keyword evidence="1" id="KW-0547">Nucleotide-binding</keyword>
<accession>A0A6L2PB95</accession>
<keyword evidence="4" id="KW-1133">Transmembrane helix</keyword>
<dbReference type="OrthoDB" id="364892at2759"/>
<dbReference type="InterPro" id="IPR041095">
    <property type="entry name" value="EFG_II"/>
</dbReference>
<evidence type="ECO:0000313" key="6">
    <source>
        <dbReference type="EMBL" id="GFG29733.1"/>
    </source>
</evidence>
<keyword evidence="4" id="KW-0812">Transmembrane</keyword>
<dbReference type="CDD" id="cd16268">
    <property type="entry name" value="EF2_II"/>
    <property type="match status" value="1"/>
</dbReference>
<dbReference type="CDD" id="cd16261">
    <property type="entry name" value="EF2_snRNP_III"/>
    <property type="match status" value="1"/>
</dbReference>
<dbReference type="SUPFAM" id="SSF52540">
    <property type="entry name" value="P-loop containing nucleoside triphosphate hydrolases"/>
    <property type="match status" value="1"/>
</dbReference>
<dbReference type="FunFam" id="3.30.70.870:FF:000002">
    <property type="entry name" value="Translation elongation factor 2"/>
    <property type="match status" value="1"/>
</dbReference>
<dbReference type="InterPro" id="IPR035647">
    <property type="entry name" value="EFG_III/V"/>
</dbReference>
<keyword evidence="2" id="KW-0342">GTP-binding</keyword>
<dbReference type="InterPro" id="IPR027417">
    <property type="entry name" value="P-loop_NTPase"/>
</dbReference>
<dbReference type="PANTHER" id="PTHR42908">
    <property type="entry name" value="TRANSLATION ELONGATION FACTOR-RELATED"/>
    <property type="match status" value="1"/>
</dbReference>
<feature type="transmembrane region" description="Helical" evidence="4">
    <location>
        <begin position="297"/>
        <end position="318"/>
    </location>
</feature>
<feature type="transmembrane region" description="Helical" evidence="4">
    <location>
        <begin position="141"/>
        <end position="164"/>
    </location>
</feature>
<dbReference type="SUPFAM" id="SSF50447">
    <property type="entry name" value="Translation proteins"/>
    <property type="match status" value="1"/>
</dbReference>
<dbReference type="SUPFAM" id="SSF54980">
    <property type="entry name" value="EF-G C-terminal domain-like"/>
    <property type="match status" value="1"/>
</dbReference>
<name>A0A6L2PB95_COPFO</name>
<dbReference type="Pfam" id="PF25118">
    <property type="entry name" value="EFL1"/>
    <property type="match status" value="1"/>
</dbReference>
<dbReference type="InterPro" id="IPR005225">
    <property type="entry name" value="Small_GTP-bd"/>
</dbReference>
<evidence type="ECO:0000256" key="2">
    <source>
        <dbReference type="ARBA" id="ARBA00023134"/>
    </source>
</evidence>